<gene>
    <name evidence="1" type="ORF">DM194_27730</name>
</gene>
<sequence length="141" mass="14719">MIPPKGARTAVEQLDALLDADLISILEADDAAICEEASTVHGDPVVAAARVRARVAAAATMAGKRRLAEAKEAIAAAPSGGATVLMWSAASKRALLARLRASHQGLTLAARDGREEPDADLDSLLEDLMDLDVIDEQGNPR</sequence>
<keyword evidence="2" id="KW-1185">Reference proteome</keyword>
<evidence type="ECO:0000313" key="1">
    <source>
        <dbReference type="EMBL" id="AWU98081.1"/>
    </source>
</evidence>
<protein>
    <submittedName>
        <fullName evidence="1">Uncharacterized protein</fullName>
    </submittedName>
</protein>
<keyword evidence="1" id="KW-0614">Plasmid</keyword>
<reference evidence="1 2" key="1">
    <citation type="submission" date="2018-06" db="EMBL/GenBank/DDBJ databases">
        <title>Complete genome sequencing of Azospirillum sp. M2T2B2.</title>
        <authorList>
            <person name="Heo J."/>
            <person name="Kim S.-J."/>
            <person name="Kwon S.-W."/>
            <person name="Anandham R."/>
        </authorList>
    </citation>
    <scope>NUCLEOTIDE SEQUENCE [LARGE SCALE GENOMIC DNA]</scope>
    <source>
        <strain evidence="1 2">M2T2B2</strain>
        <plasmid evidence="1 2">unnamed6</plasmid>
    </source>
</reference>
<dbReference type="KEGG" id="azm:DM194_27730"/>
<evidence type="ECO:0000313" key="2">
    <source>
        <dbReference type="Proteomes" id="UP000249605"/>
    </source>
</evidence>
<dbReference type="Proteomes" id="UP000249605">
    <property type="component" value="Plasmid unnamed6"/>
</dbReference>
<dbReference type="AlphaFoldDB" id="A0A2U9SGC8"/>
<organism evidence="1 2">
    <name type="scientific">Azospirillum ramasamyi</name>
    <dbReference type="NCBI Taxonomy" id="682998"/>
    <lineage>
        <taxon>Bacteria</taxon>
        <taxon>Pseudomonadati</taxon>
        <taxon>Pseudomonadota</taxon>
        <taxon>Alphaproteobacteria</taxon>
        <taxon>Rhodospirillales</taxon>
        <taxon>Azospirillaceae</taxon>
        <taxon>Azospirillum</taxon>
    </lineage>
</organism>
<geneLocation type="plasmid" evidence="1 2">
    <name>unnamed6</name>
</geneLocation>
<name>A0A2U9SGC8_9PROT</name>
<accession>A0A2U9SGC8</accession>
<dbReference type="EMBL" id="CP029836">
    <property type="protein sequence ID" value="AWU98081.1"/>
    <property type="molecule type" value="Genomic_DNA"/>
</dbReference>
<dbReference type="RefSeq" id="WP_111070870.1">
    <property type="nucleotide sequence ID" value="NZ_CP029836.1"/>
</dbReference>
<proteinExistence type="predicted"/>